<gene>
    <name evidence="2" type="ORF">EFK50_07230</name>
</gene>
<dbReference type="GO" id="GO:0005975">
    <property type="term" value="P:carbohydrate metabolic process"/>
    <property type="evidence" value="ECO:0007669"/>
    <property type="project" value="UniProtKB-ARBA"/>
</dbReference>
<organism evidence="2 3">
    <name type="scientific">Nocardioides marmoriginsengisoli</name>
    <dbReference type="NCBI Taxonomy" id="661483"/>
    <lineage>
        <taxon>Bacteria</taxon>
        <taxon>Bacillati</taxon>
        <taxon>Actinomycetota</taxon>
        <taxon>Actinomycetes</taxon>
        <taxon>Propionibacteriales</taxon>
        <taxon>Nocardioidaceae</taxon>
        <taxon>Nocardioides</taxon>
    </lineage>
</organism>
<dbReference type="Proteomes" id="UP000267128">
    <property type="component" value="Unassembled WGS sequence"/>
</dbReference>
<feature type="signal peptide" evidence="1">
    <location>
        <begin position="1"/>
        <end position="31"/>
    </location>
</feature>
<evidence type="ECO:0000313" key="2">
    <source>
        <dbReference type="EMBL" id="RNL64311.1"/>
    </source>
</evidence>
<keyword evidence="3" id="KW-1185">Reference proteome</keyword>
<evidence type="ECO:0000313" key="3">
    <source>
        <dbReference type="Proteomes" id="UP000267128"/>
    </source>
</evidence>
<proteinExistence type="predicted"/>
<dbReference type="InterPro" id="IPR015919">
    <property type="entry name" value="Cadherin-like_sf"/>
</dbReference>
<dbReference type="Gene3D" id="2.60.40.10">
    <property type="entry name" value="Immunoglobulins"/>
    <property type="match status" value="8"/>
</dbReference>
<keyword evidence="1" id="KW-0732">Signal</keyword>
<reference evidence="2 3" key="1">
    <citation type="submission" date="2018-11" db="EMBL/GenBank/DDBJ databases">
        <authorList>
            <person name="Li F."/>
        </authorList>
    </citation>
    <scope>NUCLEOTIDE SEQUENCE [LARGE SCALE GENOMIC DNA]</scope>
    <source>
        <strain evidence="2 3">Gsoil 097</strain>
    </source>
</reference>
<sequence>MGSLQTKQRSAIAVVAGLVLALTGLVGPASAATSRTATLGVSPTTQNVGSPVTLTGNVSKSGKGAVVKIQRRAGSAAWVTAGQTKTTSTAGRYSVKLNLPAYAGTYSFRAYAPKTSKFRAAYSPARAVTALRKATATITSATPATIPLGSSSNLAGKVTPFTTGTVAVIQKLTSGTWSTATTATVKSDGTFLANVSPTATTTYRAYVPRNGLNAVAISAGKTVNVGPAQTPPNITSPATLPEGDKGVAYSTTLTKTGGAGTWSLVSGLLPAGVTLNGATGVLSGTPTAGGTTNFTIKFTETATNLTDSQAFTLVITPPPTITTASLPDATRGLPYTTTLAKTGKAGTWSLFEGNTLPAGLSLNATTGEISGTTTAAAATYPVYAVFTETSTSRTAFRALALKLVDAPPAGSPAITTTTLPDADKGVAYTTTLAKTGAAGTWSLNSGSLPAGITLTPATGELAGTPTAAGTASFEVKFTETTSGLSAVKALTLLVTPAPAITTTVLPTATRGAPYTTTLAKTGKAGTWSLVTNPPLLPLPAGLTLNPATGEISGTTTAAAATYPVYPVFTETSTGRQAAASLALTVAEPGTPGEVTITTTTLPDADKGVAYTTTLTKTGGAGVWTVVTGSLPAGITLAPATGVLSGTPTAGGTASFEVKFTETSSGTSALKALTLLVTPPPTITTTTLPDATRNVAYTATLAKTGKAGTWSLVPETTLPTGLTLDSATGVISGTTPGPAATYPVYPVFTETSTGRSVAAALSLKVGPADPVVTTTSIPTGITGAAYSQQLEKTGAAGTWALKNGVLPDGVTLSAAGLLAGTPTTVGDYGFTVTFTETATGFFDNQVYLLHVEAPGSPQITSPAVLPDATKGTPYSYTVDGDGTGTWSIAYQILPPGITLNAATGALTGTPTVKGDFLFILKYTTGSGSNTKVFSIHVADTP</sequence>
<dbReference type="OrthoDB" id="3800183at2"/>
<dbReference type="SUPFAM" id="SSF49313">
    <property type="entry name" value="Cadherin-like"/>
    <property type="match status" value="4"/>
</dbReference>
<dbReference type="AlphaFoldDB" id="A0A3N0CLZ2"/>
<dbReference type="InterPro" id="IPR013783">
    <property type="entry name" value="Ig-like_fold"/>
</dbReference>
<dbReference type="EMBL" id="RJSE01000005">
    <property type="protein sequence ID" value="RNL64311.1"/>
    <property type="molecule type" value="Genomic_DNA"/>
</dbReference>
<protein>
    <submittedName>
        <fullName evidence="2">Uncharacterized protein</fullName>
    </submittedName>
</protein>
<dbReference type="GO" id="GO:0005509">
    <property type="term" value="F:calcium ion binding"/>
    <property type="evidence" value="ECO:0007669"/>
    <property type="project" value="InterPro"/>
</dbReference>
<dbReference type="Pfam" id="PF05345">
    <property type="entry name" value="He_PIG"/>
    <property type="match status" value="7"/>
</dbReference>
<dbReference type="RefSeq" id="WP_123226887.1">
    <property type="nucleotide sequence ID" value="NZ_RJSE01000005.1"/>
</dbReference>
<dbReference type="GO" id="GO:0016020">
    <property type="term" value="C:membrane"/>
    <property type="evidence" value="ECO:0007669"/>
    <property type="project" value="InterPro"/>
</dbReference>
<evidence type="ECO:0000256" key="1">
    <source>
        <dbReference type="SAM" id="SignalP"/>
    </source>
</evidence>
<comment type="caution">
    <text evidence="2">The sequence shown here is derived from an EMBL/GenBank/DDBJ whole genome shotgun (WGS) entry which is preliminary data.</text>
</comment>
<accession>A0A3N0CLZ2</accession>
<name>A0A3N0CLZ2_9ACTN</name>
<feature type="chain" id="PRO_5018246284" evidence="1">
    <location>
        <begin position="32"/>
        <end position="940"/>
    </location>
</feature>